<evidence type="ECO:0000256" key="7">
    <source>
        <dbReference type="ARBA" id="ARBA00023157"/>
    </source>
</evidence>
<evidence type="ECO:0000256" key="1">
    <source>
        <dbReference type="ARBA" id="ARBA00002494"/>
    </source>
</evidence>
<evidence type="ECO:0000313" key="12">
    <source>
        <dbReference type="EMBL" id="MCP3427177.1"/>
    </source>
</evidence>
<dbReference type="InterPro" id="IPR005805">
    <property type="entry name" value="Rieske_Fe-S_prot_C"/>
</dbReference>
<dbReference type="PRINTS" id="PR00162">
    <property type="entry name" value="RIESKE"/>
</dbReference>
<evidence type="ECO:0000256" key="8">
    <source>
        <dbReference type="ARBA" id="ARBA00029586"/>
    </source>
</evidence>
<evidence type="ECO:0000256" key="5">
    <source>
        <dbReference type="ARBA" id="ARBA00023004"/>
    </source>
</evidence>
<dbReference type="GO" id="GO:0004497">
    <property type="term" value="F:monooxygenase activity"/>
    <property type="evidence" value="ECO:0007669"/>
    <property type="project" value="UniProtKB-ARBA"/>
</dbReference>
<comment type="cofactor">
    <cofactor evidence="9">
        <name>[2Fe-2S] cluster</name>
        <dbReference type="ChEBI" id="CHEBI:190135"/>
    </cofactor>
</comment>
<dbReference type="GO" id="GO:0016020">
    <property type="term" value="C:membrane"/>
    <property type="evidence" value="ECO:0007669"/>
    <property type="project" value="InterPro"/>
</dbReference>
<gene>
    <name evidence="12" type="ORF">NBM05_14465</name>
</gene>
<name>A0A9X2KIR6_9MICC</name>
<sequence length="193" mass="18780">MSDVEHHHQNQRPGREPEVCGGCGPSRRRAIAGAGLIAGTAGLLAACGEGSAADDGTPVDLAAAADVPVGGALKATEQGLTALLTQPAEGEFRAFSSSCTHQGCTLNVQGTEIVCPCHASKFSTEDGSVQGGPATEALPGTRSGSPTAGSSSAADPAGPTARPVPPDGLDPPPGRGPSSGRVSAGRPGTAPAA</sequence>
<evidence type="ECO:0000259" key="11">
    <source>
        <dbReference type="PROSITE" id="PS51296"/>
    </source>
</evidence>
<comment type="caution">
    <text evidence="12">The sequence shown here is derived from an EMBL/GenBank/DDBJ whole genome shotgun (WGS) entry which is preliminary data.</text>
</comment>
<dbReference type="PROSITE" id="PS51318">
    <property type="entry name" value="TAT"/>
    <property type="match status" value="1"/>
</dbReference>
<dbReference type="AlphaFoldDB" id="A0A9X2KIR6"/>
<reference evidence="12" key="1">
    <citation type="submission" date="2022-06" db="EMBL/GenBank/DDBJ databases">
        <title>Rothia sp. isolated from sandalwood seedling.</title>
        <authorList>
            <person name="Tuikhar N."/>
            <person name="Kirdat K."/>
            <person name="Thorat V."/>
            <person name="Swetha P."/>
            <person name="Padma S."/>
            <person name="Sundararaj R."/>
            <person name="Yadav A."/>
        </authorList>
    </citation>
    <scope>NUCLEOTIDE SEQUENCE</scope>
    <source>
        <strain evidence="12">AR01</strain>
    </source>
</reference>
<dbReference type="InterPro" id="IPR014349">
    <property type="entry name" value="Rieske_Fe-S_prot"/>
</dbReference>
<dbReference type="SUPFAM" id="SSF50022">
    <property type="entry name" value="ISP domain"/>
    <property type="match status" value="1"/>
</dbReference>
<keyword evidence="13" id="KW-1185">Reference proteome</keyword>
<keyword evidence="6" id="KW-0411">Iron-sulfur</keyword>
<evidence type="ECO:0000256" key="9">
    <source>
        <dbReference type="ARBA" id="ARBA00034078"/>
    </source>
</evidence>
<dbReference type="InterPro" id="IPR006311">
    <property type="entry name" value="TAT_signal"/>
</dbReference>
<feature type="compositionally biased region" description="Low complexity" evidence="10">
    <location>
        <begin position="139"/>
        <end position="161"/>
    </location>
</feature>
<keyword evidence="4" id="KW-0479">Metal-binding</keyword>
<comment type="function">
    <text evidence="1">Iron-sulfur subunit of the cytochrome bc1 complex, an essential component of the respiratory electron transport chain required for ATP synthesis. The bc1 complex catalyzes the oxidation of menaquinol and the reduction of cytochrome c in the respiratory chain. The bc1 complex operates through a Q-cycle mechanism that couples electron transfer to generation of the proton gradient that drives ATP synthesis.</text>
</comment>
<dbReference type="GO" id="GO:0016705">
    <property type="term" value="F:oxidoreductase activity, acting on paired donors, with incorporation or reduction of molecular oxygen"/>
    <property type="evidence" value="ECO:0007669"/>
    <property type="project" value="UniProtKB-ARBA"/>
</dbReference>
<feature type="region of interest" description="Disordered" evidence="10">
    <location>
        <begin position="1"/>
        <end position="22"/>
    </location>
</feature>
<dbReference type="InterPro" id="IPR036922">
    <property type="entry name" value="Rieske_2Fe-2S_sf"/>
</dbReference>
<dbReference type="PROSITE" id="PS51296">
    <property type="entry name" value="RIESKE"/>
    <property type="match status" value="1"/>
</dbReference>
<evidence type="ECO:0000256" key="10">
    <source>
        <dbReference type="SAM" id="MobiDB-lite"/>
    </source>
</evidence>
<evidence type="ECO:0000256" key="2">
    <source>
        <dbReference type="ARBA" id="ARBA00015816"/>
    </source>
</evidence>
<feature type="compositionally biased region" description="Low complexity" evidence="10">
    <location>
        <begin position="176"/>
        <end position="193"/>
    </location>
</feature>
<evidence type="ECO:0000256" key="3">
    <source>
        <dbReference type="ARBA" id="ARBA00022714"/>
    </source>
</evidence>
<dbReference type="GO" id="GO:0046872">
    <property type="term" value="F:metal ion binding"/>
    <property type="evidence" value="ECO:0007669"/>
    <property type="project" value="UniProtKB-KW"/>
</dbReference>
<dbReference type="GO" id="GO:0051537">
    <property type="term" value="F:2 iron, 2 sulfur cluster binding"/>
    <property type="evidence" value="ECO:0007669"/>
    <property type="project" value="UniProtKB-KW"/>
</dbReference>
<dbReference type="InterPro" id="IPR017941">
    <property type="entry name" value="Rieske_2Fe-2S"/>
</dbReference>
<dbReference type="CDD" id="cd03467">
    <property type="entry name" value="Rieske"/>
    <property type="match status" value="1"/>
</dbReference>
<dbReference type="Proteomes" id="UP001139502">
    <property type="component" value="Unassembled WGS sequence"/>
</dbReference>
<feature type="region of interest" description="Disordered" evidence="10">
    <location>
        <begin position="123"/>
        <end position="193"/>
    </location>
</feature>
<accession>A0A9X2KIR6</accession>
<keyword evidence="3" id="KW-0001">2Fe-2S</keyword>
<dbReference type="Gene3D" id="2.102.10.10">
    <property type="entry name" value="Rieske [2Fe-2S] iron-sulphur domain"/>
    <property type="match status" value="1"/>
</dbReference>
<dbReference type="PANTHER" id="PTHR10134">
    <property type="entry name" value="CYTOCHROME B-C1 COMPLEX SUBUNIT RIESKE, MITOCHONDRIAL"/>
    <property type="match status" value="1"/>
</dbReference>
<feature type="compositionally biased region" description="Basic and acidic residues" evidence="10">
    <location>
        <begin position="1"/>
        <end position="18"/>
    </location>
</feature>
<dbReference type="EMBL" id="JANAFB010000058">
    <property type="protein sequence ID" value="MCP3427177.1"/>
    <property type="molecule type" value="Genomic_DNA"/>
</dbReference>
<evidence type="ECO:0000313" key="13">
    <source>
        <dbReference type="Proteomes" id="UP001139502"/>
    </source>
</evidence>
<proteinExistence type="predicted"/>
<dbReference type="Pfam" id="PF00355">
    <property type="entry name" value="Rieske"/>
    <property type="match status" value="1"/>
</dbReference>
<evidence type="ECO:0000256" key="6">
    <source>
        <dbReference type="ARBA" id="ARBA00023014"/>
    </source>
</evidence>
<dbReference type="RefSeq" id="WP_254168899.1">
    <property type="nucleotide sequence ID" value="NZ_JANAFB010000058.1"/>
</dbReference>
<keyword evidence="5" id="KW-0408">Iron</keyword>
<evidence type="ECO:0000256" key="4">
    <source>
        <dbReference type="ARBA" id="ARBA00022723"/>
    </source>
</evidence>
<keyword evidence="7" id="KW-1015">Disulfide bond</keyword>
<feature type="compositionally biased region" description="Pro residues" evidence="10">
    <location>
        <begin position="162"/>
        <end position="175"/>
    </location>
</feature>
<organism evidence="12 13">
    <name type="scientific">Rothia santali</name>
    <dbReference type="NCBI Taxonomy" id="2949643"/>
    <lineage>
        <taxon>Bacteria</taxon>
        <taxon>Bacillati</taxon>
        <taxon>Actinomycetota</taxon>
        <taxon>Actinomycetes</taxon>
        <taxon>Micrococcales</taxon>
        <taxon>Micrococcaceae</taxon>
        <taxon>Rothia</taxon>
    </lineage>
</organism>
<feature type="domain" description="Rieske" evidence="11">
    <location>
        <begin position="59"/>
        <end position="139"/>
    </location>
</feature>
<protein>
    <recommendedName>
        <fullName evidence="2">Cytochrome bc1 complex Rieske iron-sulfur subunit</fullName>
    </recommendedName>
    <alternativeName>
        <fullName evidence="8">Cytochrome bc1 reductase complex subunit QcrA</fullName>
    </alternativeName>
</protein>